<evidence type="ECO:0000256" key="9">
    <source>
        <dbReference type="ARBA" id="ARBA00022777"/>
    </source>
</evidence>
<feature type="coiled-coil region" evidence="18">
    <location>
        <begin position="881"/>
        <end position="908"/>
    </location>
</feature>
<dbReference type="InterPro" id="IPR013655">
    <property type="entry name" value="PAS_fold_3"/>
</dbReference>
<feature type="domain" description="HPt" evidence="24">
    <location>
        <begin position="869"/>
        <end position="962"/>
    </location>
</feature>
<evidence type="ECO:0000256" key="2">
    <source>
        <dbReference type="ARBA" id="ARBA00004651"/>
    </source>
</evidence>
<dbReference type="SUPFAM" id="SSF47226">
    <property type="entry name" value="Histidine-containing phosphotransfer domain, HPT domain"/>
    <property type="match status" value="1"/>
</dbReference>
<evidence type="ECO:0000256" key="5">
    <source>
        <dbReference type="ARBA" id="ARBA00022553"/>
    </source>
</evidence>
<dbReference type="SMART" id="SM00388">
    <property type="entry name" value="HisKA"/>
    <property type="match status" value="1"/>
</dbReference>
<name>A0A5S9IL59_UABAM</name>
<dbReference type="FunFam" id="1.10.287.130:FF:000002">
    <property type="entry name" value="Two-component osmosensing histidine kinase"/>
    <property type="match status" value="1"/>
</dbReference>
<dbReference type="EMBL" id="AP019860">
    <property type="protein sequence ID" value="BBM83537.1"/>
    <property type="molecule type" value="Genomic_DNA"/>
</dbReference>
<evidence type="ECO:0000256" key="16">
    <source>
        <dbReference type="PROSITE-ProRule" id="PRU00110"/>
    </source>
</evidence>
<feature type="domain" description="PAC" evidence="23">
    <location>
        <begin position="288"/>
        <end position="340"/>
    </location>
</feature>
<dbReference type="SUPFAM" id="SSF47384">
    <property type="entry name" value="Homodimeric domain of signal transducing histidine kinase"/>
    <property type="match status" value="1"/>
</dbReference>
<dbReference type="CDD" id="cd00082">
    <property type="entry name" value="HisKA"/>
    <property type="match status" value="1"/>
</dbReference>
<dbReference type="InterPro" id="IPR008207">
    <property type="entry name" value="Sig_transdc_His_kin_Hpt_dom"/>
</dbReference>
<dbReference type="NCBIfam" id="TIGR00229">
    <property type="entry name" value="sensory_box"/>
    <property type="match status" value="2"/>
</dbReference>
<dbReference type="CDD" id="cd17546">
    <property type="entry name" value="REC_hyHK_CKI1_RcsC-like"/>
    <property type="match status" value="1"/>
</dbReference>
<comment type="catalytic activity">
    <reaction evidence="1">
        <text>ATP + protein L-histidine = ADP + protein N-phospho-L-histidine.</text>
        <dbReference type="EC" id="2.7.13.3"/>
    </reaction>
</comment>
<dbReference type="PRINTS" id="PR00344">
    <property type="entry name" value="BCTRLSENSOR"/>
</dbReference>
<dbReference type="InterPro" id="IPR003661">
    <property type="entry name" value="HisK_dim/P_dom"/>
</dbReference>
<evidence type="ECO:0000259" key="21">
    <source>
        <dbReference type="PROSITE" id="PS50110"/>
    </source>
</evidence>
<dbReference type="Proteomes" id="UP000326354">
    <property type="component" value="Chromosome"/>
</dbReference>
<dbReference type="AlphaFoldDB" id="A0A5S9IL59"/>
<evidence type="ECO:0000259" key="22">
    <source>
        <dbReference type="PROSITE" id="PS50112"/>
    </source>
</evidence>
<dbReference type="Pfam" id="PF13426">
    <property type="entry name" value="PAS_9"/>
    <property type="match status" value="1"/>
</dbReference>
<evidence type="ECO:0000256" key="7">
    <source>
        <dbReference type="ARBA" id="ARBA00022692"/>
    </source>
</evidence>
<evidence type="ECO:0000256" key="12">
    <source>
        <dbReference type="ARBA" id="ARBA00023012"/>
    </source>
</evidence>
<dbReference type="Pfam" id="PF00512">
    <property type="entry name" value="HisKA"/>
    <property type="match status" value="1"/>
</dbReference>
<dbReference type="PROSITE" id="PS50112">
    <property type="entry name" value="PAS"/>
    <property type="match status" value="2"/>
</dbReference>
<dbReference type="PROSITE" id="PS50894">
    <property type="entry name" value="HPT"/>
    <property type="match status" value="1"/>
</dbReference>
<keyword evidence="9 25" id="KW-0418">Kinase</keyword>
<keyword evidence="10" id="KW-0067">ATP-binding</keyword>
<dbReference type="InterPro" id="IPR036641">
    <property type="entry name" value="HPT_dom_sf"/>
</dbReference>
<evidence type="ECO:0000256" key="19">
    <source>
        <dbReference type="SAM" id="Phobius"/>
    </source>
</evidence>
<dbReference type="InterPro" id="IPR004358">
    <property type="entry name" value="Sig_transdc_His_kin-like_C"/>
</dbReference>
<dbReference type="RefSeq" id="WP_151967733.1">
    <property type="nucleotide sequence ID" value="NZ_AP019860.1"/>
</dbReference>
<feature type="domain" description="Response regulatory" evidence="21">
    <location>
        <begin position="725"/>
        <end position="839"/>
    </location>
</feature>
<feature type="modified residue" description="4-aspartylphosphate" evidence="17">
    <location>
        <position position="774"/>
    </location>
</feature>
<dbReference type="InterPro" id="IPR001610">
    <property type="entry name" value="PAC"/>
</dbReference>
<dbReference type="InterPro" id="IPR003594">
    <property type="entry name" value="HATPase_dom"/>
</dbReference>
<keyword evidence="13 19" id="KW-0472">Membrane</keyword>
<keyword evidence="5 17" id="KW-0597">Phosphoprotein</keyword>
<evidence type="ECO:0000259" key="20">
    <source>
        <dbReference type="PROSITE" id="PS50109"/>
    </source>
</evidence>
<evidence type="ECO:0000259" key="23">
    <source>
        <dbReference type="PROSITE" id="PS50113"/>
    </source>
</evidence>
<feature type="domain" description="PAS" evidence="22">
    <location>
        <begin position="98"/>
        <end position="168"/>
    </location>
</feature>
<feature type="domain" description="Histidine kinase" evidence="20">
    <location>
        <begin position="358"/>
        <end position="577"/>
    </location>
</feature>
<evidence type="ECO:0000256" key="10">
    <source>
        <dbReference type="ARBA" id="ARBA00022840"/>
    </source>
</evidence>
<dbReference type="InterPro" id="IPR001789">
    <property type="entry name" value="Sig_transdc_resp-reg_receiver"/>
</dbReference>
<dbReference type="SMART" id="SM00448">
    <property type="entry name" value="REC"/>
    <property type="match status" value="1"/>
</dbReference>
<evidence type="ECO:0000256" key="15">
    <source>
        <dbReference type="ARBA" id="ARBA00068150"/>
    </source>
</evidence>
<dbReference type="InterPro" id="IPR000700">
    <property type="entry name" value="PAS-assoc_C"/>
</dbReference>
<keyword evidence="4" id="KW-1003">Cell membrane</keyword>
<dbReference type="Pfam" id="PF08447">
    <property type="entry name" value="PAS_3"/>
    <property type="match status" value="1"/>
</dbReference>
<dbReference type="SUPFAM" id="SSF52172">
    <property type="entry name" value="CheY-like"/>
    <property type="match status" value="1"/>
</dbReference>
<dbReference type="CDD" id="cd00088">
    <property type="entry name" value="HPT"/>
    <property type="match status" value="1"/>
</dbReference>
<evidence type="ECO:0000256" key="11">
    <source>
        <dbReference type="ARBA" id="ARBA00022989"/>
    </source>
</evidence>
<dbReference type="OrthoDB" id="9762493at2"/>
<keyword evidence="6" id="KW-0808">Transferase</keyword>
<dbReference type="CDD" id="cd00130">
    <property type="entry name" value="PAS"/>
    <property type="match status" value="2"/>
</dbReference>
<sequence>MLLASIDFSNIYHIVITIFSLLLCCVVCISLYKRKDKVPNIIGHLLILMLVLLIISSLMHIEWIQRKPLWLVDVVVMIVLMIIVVNTRKQSNLLPPDVMEEYDIFFNSSPDLFCIATLDGYFKKINYRWEKLLGYTQEELCSRRFIEFIHPDDHQATIEKLSQLGTGKEVIHFENRYRNRDGKWYYLRWNAKAYPKRGLCYATARNITKEIEDSASLDRAKSQIKTIFQAFPDAIILQGINKEIIMFNDKFSQMFGYKGKEALGKTPSFLYPDNDVESDIFDTNKNIQPREVKYRSKDGSVFTCEIVATTVQNSVGKLLGYLTFLRDISQRKKTEQELKDAKEAAEKANSAKSEFLANMSHEIRTPMNGIMGTTGLLLETTLSDEQKECIDIIRISSENLLTIINDILDFSKIEAGKMHLEIHDFDLLACIEDAIDLFSSKSIERNLKFEHNIDISVPYYLRGDITRIRQILVNLLSNAAKFTEDGIIEVSVTAEEIKHDYLQLLFAVRDEGIGISEEKISQIFSPFSQAHSGEYQSGTGLGLSICKRLTQMMTGKIWCENNASSGCTFYFSIRVEHAQSDNHDFWYLRENFPQTLCCSIIIFDERRELENIYQRMKSWGFSVYLTTKETELDKVLQKNNICLYVMATDNAAMIQKIGDENNPIVWICNEGKKANNTYVLQSPVKYSHFFKLFFELCLVSKGKPKLFTSVEKEKNRKLAKQLPLRILIAEDNSVNQVIATRILQKMGYIPDVAANGLEVLLALEKKEYDIIFMDVRMPEMDGVQTTQKLSERKTRPTIIAMTANAMSGDREKYLKIGMDDYISKPITLEAIEEVLCRWGRKTKRWKRVEYEMQNTTLEKEKLLALKQISVSAVHEVIDLYLQDSKKYIQELNTALQEADRENIELISHSLKGASASVGALNMEKISHVIEQSIKSNDVLPIASLLQDLQQEYNKVYHQMTQFKEESDH</sequence>
<dbReference type="CDD" id="cd16922">
    <property type="entry name" value="HATPase_EvgS-ArcB-TorS-like"/>
    <property type="match status" value="1"/>
</dbReference>
<dbReference type="InterPro" id="IPR035965">
    <property type="entry name" value="PAS-like_dom_sf"/>
</dbReference>
<dbReference type="Gene3D" id="3.30.565.10">
    <property type="entry name" value="Histidine kinase-like ATPase, C-terminal domain"/>
    <property type="match status" value="1"/>
</dbReference>
<evidence type="ECO:0000256" key="1">
    <source>
        <dbReference type="ARBA" id="ARBA00000085"/>
    </source>
</evidence>
<reference evidence="25 26" key="1">
    <citation type="submission" date="2019-08" db="EMBL/GenBank/DDBJ databases">
        <title>Complete genome sequence of Candidatus Uab amorphum.</title>
        <authorList>
            <person name="Shiratori T."/>
            <person name="Suzuki S."/>
            <person name="Kakizawa Y."/>
            <person name="Ishida K."/>
        </authorList>
    </citation>
    <scope>NUCLEOTIDE SEQUENCE [LARGE SCALE GENOMIC DNA]</scope>
    <source>
        <strain evidence="25 26">SRT547</strain>
    </source>
</reference>
<evidence type="ECO:0000313" key="25">
    <source>
        <dbReference type="EMBL" id="BBM83537.1"/>
    </source>
</evidence>
<dbReference type="SUPFAM" id="SSF55785">
    <property type="entry name" value="PYP-like sensor domain (PAS domain)"/>
    <property type="match status" value="2"/>
</dbReference>
<feature type="transmembrane region" description="Helical" evidence="19">
    <location>
        <begin position="38"/>
        <end position="61"/>
    </location>
</feature>
<dbReference type="KEGG" id="uam:UABAM_01889"/>
<feature type="domain" description="PAS" evidence="22">
    <location>
        <begin position="220"/>
        <end position="274"/>
    </location>
</feature>
<dbReference type="InterPro" id="IPR005467">
    <property type="entry name" value="His_kinase_dom"/>
</dbReference>
<dbReference type="Pfam" id="PF01627">
    <property type="entry name" value="Hpt"/>
    <property type="match status" value="1"/>
</dbReference>
<keyword evidence="18" id="KW-0175">Coiled coil</keyword>
<dbReference type="PROSITE" id="PS50110">
    <property type="entry name" value="RESPONSE_REGULATORY"/>
    <property type="match status" value="1"/>
</dbReference>
<gene>
    <name evidence="25" type="ORF">UABAM_01889</name>
</gene>
<feature type="modified residue" description="Phosphohistidine" evidence="16">
    <location>
        <position position="908"/>
    </location>
</feature>
<keyword evidence="12" id="KW-0902">Two-component regulatory system</keyword>
<dbReference type="Gene3D" id="3.40.50.2300">
    <property type="match status" value="1"/>
</dbReference>
<dbReference type="Gene3D" id="3.30.450.20">
    <property type="entry name" value="PAS domain"/>
    <property type="match status" value="2"/>
</dbReference>
<dbReference type="Pfam" id="PF02518">
    <property type="entry name" value="HATPase_c"/>
    <property type="match status" value="1"/>
</dbReference>
<dbReference type="InterPro" id="IPR036890">
    <property type="entry name" value="HATPase_C_sf"/>
</dbReference>
<comment type="subunit">
    <text evidence="14">At low DSF concentrations, interacts with RpfF.</text>
</comment>
<keyword evidence="7 19" id="KW-0812">Transmembrane</keyword>
<dbReference type="InterPro" id="IPR000014">
    <property type="entry name" value="PAS"/>
</dbReference>
<evidence type="ECO:0000256" key="3">
    <source>
        <dbReference type="ARBA" id="ARBA00012438"/>
    </source>
</evidence>
<dbReference type="PROSITE" id="PS50109">
    <property type="entry name" value="HIS_KIN"/>
    <property type="match status" value="1"/>
</dbReference>
<dbReference type="SMART" id="SM00091">
    <property type="entry name" value="PAS"/>
    <property type="match status" value="2"/>
</dbReference>
<protein>
    <recommendedName>
        <fullName evidence="15">Sensory/regulatory protein RpfC</fullName>
        <ecNumber evidence="3">2.7.13.3</ecNumber>
    </recommendedName>
</protein>
<keyword evidence="26" id="KW-1185">Reference proteome</keyword>
<dbReference type="SMART" id="SM00387">
    <property type="entry name" value="HATPase_c"/>
    <property type="match status" value="1"/>
</dbReference>
<evidence type="ECO:0000256" key="17">
    <source>
        <dbReference type="PROSITE-ProRule" id="PRU00169"/>
    </source>
</evidence>
<evidence type="ECO:0000259" key="24">
    <source>
        <dbReference type="PROSITE" id="PS50894"/>
    </source>
</evidence>
<evidence type="ECO:0000256" key="14">
    <source>
        <dbReference type="ARBA" id="ARBA00064003"/>
    </source>
</evidence>
<evidence type="ECO:0000256" key="13">
    <source>
        <dbReference type="ARBA" id="ARBA00023136"/>
    </source>
</evidence>
<dbReference type="InterPro" id="IPR011006">
    <property type="entry name" value="CheY-like_superfamily"/>
</dbReference>
<proteinExistence type="predicted"/>
<accession>A0A5S9IL59</accession>
<dbReference type="PROSITE" id="PS50113">
    <property type="entry name" value="PAC"/>
    <property type="match status" value="1"/>
</dbReference>
<evidence type="ECO:0000313" key="26">
    <source>
        <dbReference type="Proteomes" id="UP000326354"/>
    </source>
</evidence>
<evidence type="ECO:0000256" key="18">
    <source>
        <dbReference type="SAM" id="Coils"/>
    </source>
</evidence>
<comment type="subcellular location">
    <subcellularLocation>
        <location evidence="2">Cell membrane</location>
        <topology evidence="2">Multi-pass membrane protein</topology>
    </subcellularLocation>
</comment>
<evidence type="ECO:0000256" key="8">
    <source>
        <dbReference type="ARBA" id="ARBA00022741"/>
    </source>
</evidence>
<dbReference type="Gene3D" id="1.20.120.160">
    <property type="entry name" value="HPT domain"/>
    <property type="match status" value="1"/>
</dbReference>
<dbReference type="PANTHER" id="PTHR45339:SF1">
    <property type="entry name" value="HYBRID SIGNAL TRANSDUCTION HISTIDINE KINASE J"/>
    <property type="match status" value="1"/>
</dbReference>
<feature type="coiled-coil region" evidence="18">
    <location>
        <begin position="331"/>
        <end position="358"/>
    </location>
</feature>
<feature type="transmembrane region" description="Helical" evidence="19">
    <location>
        <begin position="12"/>
        <end position="32"/>
    </location>
</feature>
<dbReference type="InterPro" id="IPR036097">
    <property type="entry name" value="HisK_dim/P_sf"/>
</dbReference>
<dbReference type="EC" id="2.7.13.3" evidence="3"/>
<evidence type="ECO:0000256" key="6">
    <source>
        <dbReference type="ARBA" id="ARBA00022679"/>
    </source>
</evidence>
<dbReference type="FunFam" id="3.30.565.10:FF:000010">
    <property type="entry name" value="Sensor histidine kinase RcsC"/>
    <property type="match status" value="1"/>
</dbReference>
<dbReference type="PANTHER" id="PTHR45339">
    <property type="entry name" value="HYBRID SIGNAL TRANSDUCTION HISTIDINE KINASE J"/>
    <property type="match status" value="1"/>
</dbReference>
<dbReference type="Gene3D" id="1.10.287.130">
    <property type="match status" value="1"/>
</dbReference>
<dbReference type="GO" id="GO:0005524">
    <property type="term" value="F:ATP binding"/>
    <property type="evidence" value="ECO:0007669"/>
    <property type="project" value="UniProtKB-KW"/>
</dbReference>
<dbReference type="GO" id="GO:0005886">
    <property type="term" value="C:plasma membrane"/>
    <property type="evidence" value="ECO:0007669"/>
    <property type="project" value="UniProtKB-SubCell"/>
</dbReference>
<dbReference type="SMART" id="SM00086">
    <property type="entry name" value="PAC"/>
    <property type="match status" value="2"/>
</dbReference>
<evidence type="ECO:0000256" key="4">
    <source>
        <dbReference type="ARBA" id="ARBA00022475"/>
    </source>
</evidence>
<keyword evidence="8" id="KW-0547">Nucleotide-binding</keyword>
<dbReference type="Pfam" id="PF00072">
    <property type="entry name" value="Response_reg"/>
    <property type="match status" value="1"/>
</dbReference>
<keyword evidence="11 19" id="KW-1133">Transmembrane helix</keyword>
<organism evidence="25 26">
    <name type="scientific">Uabimicrobium amorphum</name>
    <dbReference type="NCBI Taxonomy" id="2596890"/>
    <lineage>
        <taxon>Bacteria</taxon>
        <taxon>Pseudomonadati</taxon>
        <taxon>Planctomycetota</taxon>
        <taxon>Candidatus Uabimicrobiia</taxon>
        <taxon>Candidatus Uabimicrobiales</taxon>
        <taxon>Candidatus Uabimicrobiaceae</taxon>
        <taxon>Candidatus Uabimicrobium</taxon>
    </lineage>
</organism>
<dbReference type="SUPFAM" id="SSF55874">
    <property type="entry name" value="ATPase domain of HSP90 chaperone/DNA topoisomerase II/histidine kinase"/>
    <property type="match status" value="1"/>
</dbReference>
<dbReference type="GO" id="GO:0000155">
    <property type="term" value="F:phosphorelay sensor kinase activity"/>
    <property type="evidence" value="ECO:0007669"/>
    <property type="project" value="InterPro"/>
</dbReference>